<dbReference type="PhylomeDB" id="Q0IG39"/>
<dbReference type="GO" id="GO:0005615">
    <property type="term" value="C:extracellular space"/>
    <property type="evidence" value="ECO:0007669"/>
    <property type="project" value="TreeGrafter"/>
</dbReference>
<reference evidence="6" key="2">
    <citation type="journal article" date="2007" name="Science">
        <title>Genome sequence of Aedes aegypti, a major arbovirus vector.</title>
        <authorList>
            <person name="Nene V."/>
            <person name="Wortman J.R."/>
            <person name="Lawson D."/>
            <person name="Haas B."/>
            <person name="Kodira C."/>
            <person name="Tu Z.J."/>
            <person name="Loftus B."/>
            <person name="Xi Z."/>
            <person name="Megy K."/>
            <person name="Grabherr M."/>
            <person name="Ren Q."/>
            <person name="Zdobnov E.M."/>
            <person name="Lobo N.F."/>
            <person name="Campbell K.S."/>
            <person name="Brown S.E."/>
            <person name="Bonaldo M.F."/>
            <person name="Zhu J."/>
            <person name="Sinkins S.P."/>
            <person name="Hogenkamp D.G."/>
            <person name="Amedeo P."/>
            <person name="Arensburger P."/>
            <person name="Atkinson P.W."/>
            <person name="Bidwell S."/>
            <person name="Biedler J."/>
            <person name="Birney E."/>
            <person name="Bruggner R.V."/>
            <person name="Costas J."/>
            <person name="Coy M.R."/>
            <person name="Crabtree J."/>
            <person name="Crawford M."/>
            <person name="Debruyn B."/>
            <person name="Decaprio D."/>
            <person name="Eiglmeier K."/>
            <person name="Eisenstadt E."/>
            <person name="El-Dorry H."/>
            <person name="Gelbart W.M."/>
            <person name="Gomes S.L."/>
            <person name="Hammond M."/>
            <person name="Hannick L.I."/>
            <person name="Hogan J.R."/>
            <person name="Holmes M.H."/>
            <person name="Jaffe D."/>
            <person name="Johnston J.S."/>
            <person name="Kennedy R.C."/>
            <person name="Koo H."/>
            <person name="Kravitz S."/>
            <person name="Kriventseva E.V."/>
            <person name="Kulp D."/>
            <person name="Labutti K."/>
            <person name="Lee E."/>
            <person name="Li S."/>
            <person name="Lovin D.D."/>
            <person name="Mao C."/>
            <person name="Mauceli E."/>
            <person name="Menck C.F."/>
            <person name="Miller J.R."/>
            <person name="Montgomery P."/>
            <person name="Mori A."/>
            <person name="Nascimento A.L."/>
            <person name="Naveira H.F."/>
            <person name="Nusbaum C."/>
            <person name="O'leary S."/>
            <person name="Orvis J."/>
            <person name="Pertea M."/>
            <person name="Quesneville H."/>
            <person name="Reidenbach K.R."/>
            <person name="Rogers Y.H."/>
            <person name="Roth C.W."/>
            <person name="Schneider J.R."/>
            <person name="Schatz M."/>
            <person name="Shumway M."/>
            <person name="Stanke M."/>
            <person name="Stinson E.O."/>
            <person name="Tubio J.M."/>
            <person name="Vanzee J.P."/>
            <person name="Verjovski-Almeida S."/>
            <person name="Werner D."/>
            <person name="White O."/>
            <person name="Wyder S."/>
            <person name="Zeng Q."/>
            <person name="Zhao Q."/>
            <person name="Zhao Y."/>
            <person name="Hill C.A."/>
            <person name="Raikhel A.S."/>
            <person name="Soares M.B."/>
            <person name="Knudson D.L."/>
            <person name="Lee N.H."/>
            <person name="Galagan J."/>
            <person name="Salzberg S.L."/>
            <person name="Paulsen I.T."/>
            <person name="Dimopoulos G."/>
            <person name="Collins F.H."/>
            <person name="Birren B."/>
            <person name="Fraser-Liggett C.M."/>
            <person name="Severson D.W."/>
        </authorList>
    </citation>
    <scope>NUCLEOTIDE SEQUENCE [LARGE SCALE GENOMIC DNA]</scope>
    <source>
        <strain evidence="6">Liverpool</strain>
    </source>
</reference>
<comment type="similarity">
    <text evidence="2">Belongs to the PBP/GOBP family.</text>
</comment>
<accession>Q0IG39</accession>
<comment type="subcellular location">
    <subcellularLocation>
        <location evidence="1">Secreted</location>
    </subcellularLocation>
</comment>
<keyword evidence="3" id="KW-0964">Secreted</keyword>
<keyword evidence="4" id="KW-0732">Signal</keyword>
<dbReference type="CDD" id="cd23992">
    <property type="entry name" value="PBP_GOBP"/>
    <property type="match status" value="1"/>
</dbReference>
<dbReference type="VEuPathDB" id="VectorBase:AAEL019453"/>
<dbReference type="PaxDb" id="7159-AAEL003525-PA"/>
<organism evidence="6 7">
    <name type="scientific">Aedes aegypti</name>
    <name type="common">Yellowfever mosquito</name>
    <name type="synonym">Culex aegypti</name>
    <dbReference type="NCBI Taxonomy" id="7159"/>
    <lineage>
        <taxon>Eukaryota</taxon>
        <taxon>Metazoa</taxon>
        <taxon>Ecdysozoa</taxon>
        <taxon>Arthropoda</taxon>
        <taxon>Hexapoda</taxon>
        <taxon>Insecta</taxon>
        <taxon>Pterygota</taxon>
        <taxon>Neoptera</taxon>
        <taxon>Endopterygota</taxon>
        <taxon>Diptera</taxon>
        <taxon>Nematocera</taxon>
        <taxon>Culicoidea</taxon>
        <taxon>Culicidae</taxon>
        <taxon>Culicinae</taxon>
        <taxon>Aedini</taxon>
        <taxon>Aedes</taxon>
        <taxon>Stegomyia</taxon>
    </lineage>
</organism>
<dbReference type="GO" id="GO:0007608">
    <property type="term" value="P:sensory perception of smell"/>
    <property type="evidence" value="ECO:0007669"/>
    <property type="project" value="TreeGrafter"/>
</dbReference>
<evidence type="ECO:0000256" key="2">
    <source>
        <dbReference type="ARBA" id="ARBA00008098"/>
    </source>
</evidence>
<dbReference type="eggNOG" id="KOG1021">
    <property type="taxonomic scope" value="Eukaryota"/>
</dbReference>
<evidence type="ECO:0000256" key="4">
    <source>
        <dbReference type="ARBA" id="ARBA00022729"/>
    </source>
</evidence>
<keyword evidence="5" id="KW-1015">Disulfide bond</keyword>
<dbReference type="GO" id="GO:0005549">
    <property type="term" value="F:odorant binding"/>
    <property type="evidence" value="ECO:0007669"/>
    <property type="project" value="InterPro"/>
</dbReference>
<evidence type="ECO:0000313" key="6">
    <source>
        <dbReference type="EMBL" id="EAT45172.1"/>
    </source>
</evidence>
<dbReference type="InterPro" id="IPR036728">
    <property type="entry name" value="PBP_GOBP_sf"/>
</dbReference>
<dbReference type="OMA" id="YQDQFGE"/>
<evidence type="ECO:0000256" key="5">
    <source>
        <dbReference type="ARBA" id="ARBA00023157"/>
    </source>
</evidence>
<evidence type="ECO:0000256" key="3">
    <source>
        <dbReference type="ARBA" id="ARBA00022525"/>
    </source>
</evidence>
<evidence type="ECO:0000313" key="7">
    <source>
        <dbReference type="Proteomes" id="UP000682892"/>
    </source>
</evidence>
<dbReference type="Gene3D" id="1.10.238.20">
    <property type="entry name" value="Pheromone/general odorant binding protein domain"/>
    <property type="match status" value="2"/>
</dbReference>
<dbReference type="PANTHER" id="PTHR11857:SF46">
    <property type="entry name" value="GENERAL ODORANT-BINDING PROTEIN 99A-RELATED"/>
    <property type="match status" value="1"/>
</dbReference>
<dbReference type="Proteomes" id="UP000682892">
    <property type="component" value="Chromosome 1"/>
</dbReference>
<reference evidence="6" key="3">
    <citation type="submission" date="2012-09" db="EMBL/GenBank/DDBJ databases">
        <authorList>
            <consortium name="VectorBase"/>
        </authorList>
    </citation>
    <scope>NUCLEOTIDE SEQUENCE</scope>
    <source>
        <strain evidence="6">Liverpool</strain>
    </source>
</reference>
<name>Q0IG39_AEDAE</name>
<dbReference type="Pfam" id="PF01395">
    <property type="entry name" value="PBP_GOBP"/>
    <property type="match status" value="1"/>
</dbReference>
<gene>
    <name evidence="6" type="ORF">AaeL_AAEL003525</name>
</gene>
<dbReference type="PANTHER" id="PTHR11857">
    <property type="entry name" value="ODORANT BINDING PROTEIN-RELATED"/>
    <property type="match status" value="1"/>
</dbReference>
<dbReference type="SUPFAM" id="SSF47565">
    <property type="entry name" value="Insect pheromone/odorant-binding proteins"/>
    <property type="match status" value="1"/>
</dbReference>
<dbReference type="VEuPathDB" id="VectorBase:AAEL024226"/>
<dbReference type="AlphaFoldDB" id="Q0IG39"/>
<dbReference type="EMBL" id="CH477274">
    <property type="protein sequence ID" value="EAT45172.1"/>
    <property type="molecule type" value="Genomic_DNA"/>
</dbReference>
<sequence length="370" mass="41720">MEETDSNLITWHRVYLHREYVHGIGSETRNSLFHLHNARDLVLVTTCRHGKSWRDLQDARCDEDNREYDRTVALKAPTMQLRSKCLVLPLLGLCIFANRAVTLQHTATLKSFDELRIECSRYLPPVDALNNVEDCSDRCLGLVGRFWNDSISRTVYSVSRFYQPDSCDQDNLDRTEQCLCETVQSLPRNASCQRASCSMQCYQDQFGELINQKPQFVPVSKLRSAQIMSDCAQVLQISQDTVRQILHDGYNNTCEGRCLVRCYLIRAGLYSDRRGPNIARFSVQCEGYADEYERSVTDCYAGLKAQQLDKCTLAARFYDECILSNEYSNSNMDVIAALGGSLYGVILTTVGVTGYLVTSIVAGLSAAGIP</sequence>
<dbReference type="STRING" id="7159.Q0IG39"/>
<dbReference type="HOGENOM" id="CLU_057764_0_0_1"/>
<proteinExistence type="inferred from homology"/>
<dbReference type="InterPro" id="IPR006170">
    <property type="entry name" value="PBP/GOBP"/>
</dbReference>
<reference evidence="6" key="1">
    <citation type="submission" date="2005-10" db="EMBL/GenBank/DDBJ databases">
        <authorList>
            <person name="Loftus B.J."/>
            <person name="Nene V.M."/>
            <person name="Hannick L.I."/>
            <person name="Bidwell S."/>
            <person name="Haas B."/>
            <person name="Amedeo P."/>
            <person name="Orvis J."/>
            <person name="Wortman J.R."/>
            <person name="White O.R."/>
            <person name="Salzberg S."/>
            <person name="Shumway M."/>
            <person name="Koo H."/>
            <person name="Zhao Y."/>
            <person name="Holmes M."/>
            <person name="Miller J."/>
            <person name="Schatz M."/>
            <person name="Pop M."/>
            <person name="Pai G."/>
            <person name="Utterback T."/>
            <person name="Rogers Y.-H."/>
            <person name="Kravitz S."/>
            <person name="Fraser C.M."/>
        </authorList>
    </citation>
    <scope>NUCLEOTIDE SEQUENCE</scope>
    <source>
        <strain evidence="6">Liverpool</strain>
    </source>
</reference>
<evidence type="ECO:0000256" key="1">
    <source>
        <dbReference type="ARBA" id="ARBA00004613"/>
    </source>
</evidence>
<protein>
    <submittedName>
        <fullName evidence="6">AAEL003525-PA</fullName>
    </submittedName>
</protein>